<dbReference type="Proteomes" id="UP000198500">
    <property type="component" value="Unassembled WGS sequence"/>
</dbReference>
<dbReference type="RefSeq" id="WP_175529857.1">
    <property type="nucleotide sequence ID" value="NZ_BMXH01000006.1"/>
</dbReference>
<evidence type="ECO:0008006" key="3">
    <source>
        <dbReference type="Google" id="ProtNLM"/>
    </source>
</evidence>
<dbReference type="PANTHER" id="PTHR30528">
    <property type="entry name" value="CYTOPLASMIC PROTEIN"/>
    <property type="match status" value="1"/>
</dbReference>
<dbReference type="STRING" id="574349.SAMN05443545_107265"/>
<dbReference type="InterPro" id="IPR009351">
    <property type="entry name" value="AlkZ-like"/>
</dbReference>
<organism evidence="1 2">
    <name type="scientific">Aidingimonas halophila</name>
    <dbReference type="NCBI Taxonomy" id="574349"/>
    <lineage>
        <taxon>Bacteria</taxon>
        <taxon>Pseudomonadati</taxon>
        <taxon>Pseudomonadota</taxon>
        <taxon>Gammaproteobacteria</taxon>
        <taxon>Oceanospirillales</taxon>
        <taxon>Halomonadaceae</taxon>
        <taxon>Aidingimonas</taxon>
    </lineage>
</organism>
<name>A0A1H3EVQ2_9GAMM</name>
<dbReference type="Pfam" id="PF06224">
    <property type="entry name" value="AlkZ-like"/>
    <property type="match status" value="1"/>
</dbReference>
<gene>
    <name evidence="1" type="ORF">SAMN05443545_107265</name>
</gene>
<dbReference type="AlphaFoldDB" id="A0A1H3EVQ2"/>
<evidence type="ECO:0000313" key="2">
    <source>
        <dbReference type="Proteomes" id="UP000198500"/>
    </source>
</evidence>
<keyword evidence="2" id="KW-1185">Reference proteome</keyword>
<protein>
    <recommendedName>
        <fullName evidence="3">Winged helix-turn-helix domain-containing protein</fullName>
    </recommendedName>
</protein>
<accession>A0A1H3EVQ2</accession>
<evidence type="ECO:0000313" key="1">
    <source>
        <dbReference type="EMBL" id="SDX82852.1"/>
    </source>
</evidence>
<dbReference type="EMBL" id="FNNI01000007">
    <property type="protein sequence ID" value="SDX82852.1"/>
    <property type="molecule type" value="Genomic_DNA"/>
</dbReference>
<dbReference type="PANTHER" id="PTHR30528:SF0">
    <property type="entry name" value="CYTOPLASMIC PROTEIN"/>
    <property type="match status" value="1"/>
</dbReference>
<proteinExistence type="predicted"/>
<sequence length="411" mass="47498">MTAQQRLALTRADARRLLVNYHFRPASLEMIIRRLGTIQFDPLAPVGTNPDLVFQSRVPGYRRGDWQQAAYDHRRLVDGWDKQASLIQPREWWAQGPFHRYFAQRWRNRGVDIDSAEAYELLEQVGRRGAATSLELGDQQVDPALQGSWYGNKRSKHLLKALWDTGRLMTHHRVNGRHAYDLPERVLSRDAIQVDASEDDALQRLVVRRVQAAGLLRPTADAAVWFLPCKRDERNRIVSQALAEGELIEIDVEGERYWTSPDVLSTLESVSEPFSPASHGVRFLAPLDPLMWDRGAVARLFGFDYVWEVYKPHDQRRWGYYVLPVLWGDRCVARFDARCRRDTLTILAWHWEHDITASRLPDGLAESLQYAACDFLDYLGANRVVLPRGLGREGRRAWQRAVKSSHRRVEE</sequence>
<reference evidence="1 2" key="1">
    <citation type="submission" date="2016-10" db="EMBL/GenBank/DDBJ databases">
        <authorList>
            <person name="de Groot N.N."/>
        </authorList>
    </citation>
    <scope>NUCLEOTIDE SEQUENCE [LARGE SCALE GENOMIC DNA]</scope>
    <source>
        <strain evidence="1 2">DSM 19219</strain>
    </source>
</reference>